<proteinExistence type="predicted"/>
<reference evidence="1" key="1">
    <citation type="submission" date="2016-10" db="EMBL/GenBank/DDBJ databases">
        <title>Sequence of Gallionella enrichment culture.</title>
        <authorList>
            <person name="Poehlein A."/>
            <person name="Muehling M."/>
            <person name="Daniel R."/>
        </authorList>
    </citation>
    <scope>NUCLEOTIDE SEQUENCE</scope>
</reference>
<protein>
    <submittedName>
        <fullName evidence="1">Uncharacterized protein</fullName>
    </submittedName>
</protein>
<gene>
    <name evidence="1" type="ORF">GALL_555100</name>
</gene>
<accession>A0A1J5PCK7</accession>
<organism evidence="1">
    <name type="scientific">mine drainage metagenome</name>
    <dbReference type="NCBI Taxonomy" id="410659"/>
    <lineage>
        <taxon>unclassified sequences</taxon>
        <taxon>metagenomes</taxon>
        <taxon>ecological metagenomes</taxon>
    </lineage>
</organism>
<dbReference type="AlphaFoldDB" id="A0A1J5PCK7"/>
<comment type="caution">
    <text evidence="1">The sequence shown here is derived from an EMBL/GenBank/DDBJ whole genome shotgun (WGS) entry which is preliminary data.</text>
</comment>
<evidence type="ECO:0000313" key="1">
    <source>
        <dbReference type="EMBL" id="OIQ62955.1"/>
    </source>
</evidence>
<name>A0A1J5PCK7_9ZZZZ</name>
<dbReference type="EMBL" id="MLJW01009439">
    <property type="protein sequence ID" value="OIQ62955.1"/>
    <property type="molecule type" value="Genomic_DNA"/>
</dbReference>
<sequence>MHTGQRADPSLHRLYVSLNAFAPGQPDNRLRQRQRILRAMIDFPGQKILSFLRPLSFSNVDGDPADAYDAAGLVDGRGRRADAPANLTVGPDDSKLGFVGSGAFVKMGHRLV</sequence>